<dbReference type="InterPro" id="IPR050988">
    <property type="entry name" value="Mannitol_DH/Oxidoreductase"/>
</dbReference>
<dbReference type="InterPro" id="IPR008927">
    <property type="entry name" value="6-PGluconate_DH-like_C_sf"/>
</dbReference>
<evidence type="ECO:0000313" key="4">
    <source>
        <dbReference type="Proteomes" id="UP000254429"/>
    </source>
</evidence>
<dbReference type="Gene3D" id="1.10.1040.10">
    <property type="entry name" value="N-(1-d-carboxylethyl)-l-norvaline Dehydrogenase, domain 2"/>
    <property type="match status" value="1"/>
</dbReference>
<proteinExistence type="predicted"/>
<gene>
    <name evidence="3" type="primary">yeiQ_1</name>
    <name evidence="3" type="ORF">NCTC8500_01930</name>
</gene>
<keyword evidence="1 3" id="KW-0560">Oxidoreductase</keyword>
<evidence type="ECO:0000313" key="3">
    <source>
        <dbReference type="EMBL" id="STM38169.1"/>
    </source>
</evidence>
<dbReference type="EMBL" id="UGFG01000001">
    <property type="protein sequence ID" value="STM38169.1"/>
    <property type="molecule type" value="Genomic_DNA"/>
</dbReference>
<evidence type="ECO:0000259" key="2">
    <source>
        <dbReference type="Pfam" id="PF08125"/>
    </source>
</evidence>
<protein>
    <submittedName>
        <fullName evidence="3">Mannitol dehydrogenase family protein</fullName>
        <ecNumber evidence="3">1.1.1.-</ecNumber>
    </submittedName>
</protein>
<dbReference type="InterPro" id="IPR013118">
    <property type="entry name" value="Mannitol_DH_C"/>
</dbReference>
<reference evidence="3 4" key="1">
    <citation type="submission" date="2018-06" db="EMBL/GenBank/DDBJ databases">
        <authorList>
            <consortium name="Pathogen Informatics"/>
            <person name="Doyle S."/>
        </authorList>
    </citation>
    <scope>NUCLEOTIDE SEQUENCE [LARGE SCALE GENOMIC DNA]</scope>
    <source>
        <strain evidence="3 4">NCTC8500</strain>
    </source>
</reference>
<accession>A0A377DPV9</accession>
<dbReference type="Pfam" id="PF08125">
    <property type="entry name" value="Mannitol_dh_C"/>
    <property type="match status" value="1"/>
</dbReference>
<name>A0A377DPV9_ECOLX</name>
<organism evidence="3 4">
    <name type="scientific">Escherichia coli</name>
    <dbReference type="NCBI Taxonomy" id="562"/>
    <lineage>
        <taxon>Bacteria</taxon>
        <taxon>Pseudomonadati</taxon>
        <taxon>Pseudomonadota</taxon>
        <taxon>Gammaproteobacteria</taxon>
        <taxon>Enterobacterales</taxon>
        <taxon>Enterobacteriaceae</taxon>
        <taxon>Escherichia</taxon>
    </lineage>
</organism>
<dbReference type="GO" id="GO:0016616">
    <property type="term" value="F:oxidoreductase activity, acting on the CH-OH group of donors, NAD or NADP as acceptor"/>
    <property type="evidence" value="ECO:0007669"/>
    <property type="project" value="TreeGrafter"/>
</dbReference>
<feature type="domain" description="Mannitol dehydrogenase C-terminal" evidence="2">
    <location>
        <begin position="10"/>
        <end position="178"/>
    </location>
</feature>
<dbReference type="InterPro" id="IPR013328">
    <property type="entry name" value="6PGD_dom2"/>
</dbReference>
<dbReference type="Proteomes" id="UP000254429">
    <property type="component" value="Unassembled WGS sequence"/>
</dbReference>
<dbReference type="AlphaFoldDB" id="A0A377DPV9"/>
<dbReference type="SUPFAM" id="SSF48179">
    <property type="entry name" value="6-phosphogluconate dehydrogenase C-terminal domain-like"/>
    <property type="match status" value="1"/>
</dbReference>
<dbReference type="PANTHER" id="PTHR43362">
    <property type="entry name" value="MANNITOL DEHYDROGENASE DSF1-RELATED"/>
    <property type="match status" value="1"/>
</dbReference>
<dbReference type="PANTHER" id="PTHR43362:SF1">
    <property type="entry name" value="MANNITOL DEHYDROGENASE 2-RELATED"/>
    <property type="match status" value="1"/>
</dbReference>
<dbReference type="EC" id="1.1.1.-" evidence="3"/>
<sequence>MAATLFSLNLGYLSGFAHISDCMQDRAFRHAARTLMLDEQAPTLQIKDVDLTQYADKLIARFANPALKHKTWQIAMDGSQKLPQRMLAGIRIHQGRETDWSLLALGVAGWMRYVSGVDDAGNAIDVRDPLSDKIRELVAGSSSEQRVTALLSLREVFGDDLPDNPHFVQAIEQAWQQIVPIRRTSGAIKHPQNLTISAVKADEAHLRPLSPSLFCLF</sequence>
<evidence type="ECO:0000256" key="1">
    <source>
        <dbReference type="ARBA" id="ARBA00023002"/>
    </source>
</evidence>